<dbReference type="InterPro" id="IPR010982">
    <property type="entry name" value="Lambda_DNA-bd_dom_sf"/>
</dbReference>
<organism evidence="2 3">
    <name type="scientific">Nocardia tengchongensis</name>
    <dbReference type="NCBI Taxonomy" id="2055889"/>
    <lineage>
        <taxon>Bacteria</taxon>
        <taxon>Bacillati</taxon>
        <taxon>Actinomycetota</taxon>
        <taxon>Actinomycetes</taxon>
        <taxon>Mycobacteriales</taxon>
        <taxon>Nocardiaceae</taxon>
        <taxon>Nocardia</taxon>
    </lineage>
</organism>
<name>A0ABX8CYF0_9NOCA</name>
<keyword evidence="3" id="KW-1185">Reference proteome</keyword>
<reference evidence="2 3" key="1">
    <citation type="submission" date="2021-04" db="EMBL/GenBank/DDBJ databases">
        <title>Nocardia tengchongensis.</title>
        <authorList>
            <person name="Zhuang k."/>
            <person name="Ran Y."/>
            <person name="Li W."/>
        </authorList>
    </citation>
    <scope>NUCLEOTIDE SEQUENCE [LARGE SCALE GENOMIC DNA]</scope>
    <source>
        <strain evidence="2 3">CFH S0057</strain>
    </source>
</reference>
<dbReference type="InterPro" id="IPR043917">
    <property type="entry name" value="DUF5753"/>
</dbReference>
<dbReference type="Pfam" id="PF19054">
    <property type="entry name" value="DUF5753"/>
    <property type="match status" value="1"/>
</dbReference>
<accession>A0ABX8CYF0</accession>
<dbReference type="Pfam" id="PF13560">
    <property type="entry name" value="HTH_31"/>
    <property type="match status" value="1"/>
</dbReference>
<dbReference type="Gene3D" id="1.10.260.40">
    <property type="entry name" value="lambda repressor-like DNA-binding domains"/>
    <property type="match status" value="1"/>
</dbReference>
<dbReference type="Proteomes" id="UP000683310">
    <property type="component" value="Chromosome"/>
</dbReference>
<dbReference type="InterPro" id="IPR001387">
    <property type="entry name" value="Cro/C1-type_HTH"/>
</dbReference>
<dbReference type="SUPFAM" id="SSF47413">
    <property type="entry name" value="lambda repressor-like DNA-binding domains"/>
    <property type="match status" value="1"/>
</dbReference>
<evidence type="ECO:0000259" key="1">
    <source>
        <dbReference type="PROSITE" id="PS50943"/>
    </source>
</evidence>
<dbReference type="PROSITE" id="PS50943">
    <property type="entry name" value="HTH_CROC1"/>
    <property type="match status" value="1"/>
</dbReference>
<protein>
    <submittedName>
        <fullName evidence="2">Helix-turn-helix domain-containing protein</fullName>
    </submittedName>
</protein>
<sequence length="284" mass="31880">MLGRQLRSMREKAGVSMTQACKAIEVSPQTMWRMEGGQSVKLKVVYIEALCRLYEASDEDAAALLGLVEEAQRTGWWHSYGDCVPVHFDLYLGLEEAARRLTTWQLTLLPGLLQTPEYRRAMIWTVFPGMPTAAVEQRVAMTVKRQERLRETDFVTTALLSEAVLHHHVGGQSVMADQLRHLVAIGASANVSIRVVPQRVGSHLGLQTGPFVLLEFPTRTSPELRTKWVEPPVVYVEGFTGALYLEKGSEIDSYRSALVEIKRHALDEQDTRDMLVQAAKEYDG</sequence>
<feature type="domain" description="HTH cro/C1-type" evidence="1">
    <location>
        <begin position="6"/>
        <end position="61"/>
    </location>
</feature>
<dbReference type="CDD" id="cd00093">
    <property type="entry name" value="HTH_XRE"/>
    <property type="match status" value="1"/>
</dbReference>
<evidence type="ECO:0000313" key="2">
    <source>
        <dbReference type="EMBL" id="QVI24934.1"/>
    </source>
</evidence>
<gene>
    <name evidence="2" type="ORF">KHQ06_16890</name>
</gene>
<dbReference type="EMBL" id="CP074371">
    <property type="protein sequence ID" value="QVI24934.1"/>
    <property type="molecule type" value="Genomic_DNA"/>
</dbReference>
<proteinExistence type="predicted"/>
<evidence type="ECO:0000313" key="3">
    <source>
        <dbReference type="Proteomes" id="UP000683310"/>
    </source>
</evidence>